<dbReference type="InterPro" id="IPR050547">
    <property type="entry name" value="DEAD_box_RNA_helicases"/>
</dbReference>
<dbReference type="AlphaFoldDB" id="A0A7S3VGM2"/>
<dbReference type="SUPFAM" id="SSF52540">
    <property type="entry name" value="P-loop containing nucleoside triphosphate hydrolases"/>
    <property type="match status" value="1"/>
</dbReference>
<dbReference type="PROSITE" id="PS51194">
    <property type="entry name" value="HELICASE_CTER"/>
    <property type="match status" value="1"/>
</dbReference>
<evidence type="ECO:0000256" key="4">
    <source>
        <dbReference type="ARBA" id="ARBA00022840"/>
    </source>
</evidence>
<proteinExistence type="predicted"/>
<evidence type="ECO:0000256" key="3">
    <source>
        <dbReference type="ARBA" id="ARBA00022806"/>
    </source>
</evidence>
<dbReference type="PROSITE" id="PS51192">
    <property type="entry name" value="HELICASE_ATP_BIND_1"/>
    <property type="match status" value="1"/>
</dbReference>
<evidence type="ECO:0000313" key="7">
    <source>
        <dbReference type="EMBL" id="CAE0479412.1"/>
    </source>
</evidence>
<dbReference type="InterPro" id="IPR044742">
    <property type="entry name" value="DEAD/DEAH_RhlB"/>
</dbReference>
<gene>
    <name evidence="7" type="ORF">CDEB00056_LOCUS24266</name>
</gene>
<dbReference type="CDD" id="cd00268">
    <property type="entry name" value="DEADc"/>
    <property type="match status" value="1"/>
</dbReference>
<keyword evidence="4" id="KW-0067">ATP-binding</keyword>
<organism evidence="7">
    <name type="scientific">Chaetoceros debilis</name>
    <dbReference type="NCBI Taxonomy" id="122233"/>
    <lineage>
        <taxon>Eukaryota</taxon>
        <taxon>Sar</taxon>
        <taxon>Stramenopiles</taxon>
        <taxon>Ochrophyta</taxon>
        <taxon>Bacillariophyta</taxon>
        <taxon>Coscinodiscophyceae</taxon>
        <taxon>Chaetocerotophycidae</taxon>
        <taxon>Chaetocerotales</taxon>
        <taxon>Chaetocerotaceae</taxon>
        <taxon>Chaetoceros</taxon>
    </lineage>
</organism>
<evidence type="ECO:0000256" key="2">
    <source>
        <dbReference type="ARBA" id="ARBA00022801"/>
    </source>
</evidence>
<protein>
    <recommendedName>
        <fullName evidence="8">RNA helicase</fullName>
    </recommendedName>
</protein>
<dbReference type="PANTHER" id="PTHR47963">
    <property type="entry name" value="DEAD-BOX ATP-DEPENDENT RNA HELICASE 47, MITOCHONDRIAL"/>
    <property type="match status" value="1"/>
</dbReference>
<dbReference type="InterPro" id="IPR027417">
    <property type="entry name" value="P-loop_NTPase"/>
</dbReference>
<dbReference type="InterPro" id="IPR001650">
    <property type="entry name" value="Helicase_C-like"/>
</dbReference>
<dbReference type="InterPro" id="IPR014001">
    <property type="entry name" value="Helicase_ATP-bd"/>
</dbReference>
<keyword evidence="1" id="KW-0547">Nucleotide-binding</keyword>
<evidence type="ECO:0000259" key="6">
    <source>
        <dbReference type="PROSITE" id="PS51194"/>
    </source>
</evidence>
<accession>A0A7S3VGM2</accession>
<sequence>MYKIRRYSITIGLLAVAPSFGFIPSTRNFQRPQKAHTKIHAETVNYKTFGDATLSNETFAEHFPTMPRWLSSRADECGWKNPTLIQHRAIDAILNDGNDVIIQAQTGSGKTLGYLLPLLSRIDPTRSSIQGIIVVPTRELGVQVARVARRLAAGSVDSETGAKIMVMSVLQGSGNKRQRAWARSDPPHVVIGTPRELGDIVKRKGMKYHAVKFVVVDEVDACLLNNQGTIVSSKSSKSLNVSGSGPLHELLSRYLSPTFEEAEDEEVIQQLSLVEGGGSRIVSHGTDRQTVFVSATIPQHNHFLKSCVQNQWMVREPVYVCASPGELIPPTLKHCYVVCKGMEQKMGGLIRMIHKQIMKRKKSKLDTTCRVLVFCEPKRHLEEMAEILKRDLSKSLDSVYDVSASVLRYEDPTSVRMAAMEEFRGADTYLGGRIMDEVSEGDEKDTSQGVKGDLRILLSTDIAARGLDISDITHVINFDLPHEGDIYVHRGGRAGRLGRKGLVMSLITHEQEFVLERLANKLGLDIKCIARQQKGAKR</sequence>
<dbReference type="CDD" id="cd18787">
    <property type="entry name" value="SF2_C_DEAD"/>
    <property type="match status" value="1"/>
</dbReference>
<feature type="domain" description="Helicase C-terminal" evidence="6">
    <location>
        <begin position="361"/>
        <end position="537"/>
    </location>
</feature>
<evidence type="ECO:0000259" key="5">
    <source>
        <dbReference type="PROSITE" id="PS51192"/>
    </source>
</evidence>
<dbReference type="InterPro" id="IPR011545">
    <property type="entry name" value="DEAD/DEAH_box_helicase_dom"/>
</dbReference>
<keyword evidence="2" id="KW-0378">Hydrolase</keyword>
<dbReference type="Gene3D" id="3.40.50.300">
    <property type="entry name" value="P-loop containing nucleotide triphosphate hydrolases"/>
    <property type="match status" value="2"/>
</dbReference>
<dbReference type="GO" id="GO:0003724">
    <property type="term" value="F:RNA helicase activity"/>
    <property type="evidence" value="ECO:0007669"/>
    <property type="project" value="TreeGrafter"/>
</dbReference>
<dbReference type="Pfam" id="PF00271">
    <property type="entry name" value="Helicase_C"/>
    <property type="match status" value="1"/>
</dbReference>
<evidence type="ECO:0000256" key="1">
    <source>
        <dbReference type="ARBA" id="ARBA00022741"/>
    </source>
</evidence>
<dbReference type="GO" id="GO:0005524">
    <property type="term" value="F:ATP binding"/>
    <property type="evidence" value="ECO:0007669"/>
    <property type="project" value="UniProtKB-KW"/>
</dbReference>
<evidence type="ECO:0008006" key="8">
    <source>
        <dbReference type="Google" id="ProtNLM"/>
    </source>
</evidence>
<dbReference type="SMART" id="SM00487">
    <property type="entry name" value="DEXDc"/>
    <property type="match status" value="1"/>
</dbReference>
<reference evidence="7" key="1">
    <citation type="submission" date="2021-01" db="EMBL/GenBank/DDBJ databases">
        <authorList>
            <person name="Corre E."/>
            <person name="Pelletier E."/>
            <person name="Niang G."/>
            <person name="Scheremetjew M."/>
            <person name="Finn R."/>
            <person name="Kale V."/>
            <person name="Holt S."/>
            <person name="Cochrane G."/>
            <person name="Meng A."/>
            <person name="Brown T."/>
            <person name="Cohen L."/>
        </authorList>
    </citation>
    <scope>NUCLEOTIDE SEQUENCE</scope>
    <source>
        <strain evidence="7">MM31A-1</strain>
    </source>
</reference>
<dbReference type="Pfam" id="PF00270">
    <property type="entry name" value="DEAD"/>
    <property type="match status" value="1"/>
</dbReference>
<dbReference type="PANTHER" id="PTHR47963:SF10">
    <property type="entry name" value="ATP-DEPENDENT RNA HELICASE DDX6_DHH1"/>
    <property type="match status" value="1"/>
</dbReference>
<keyword evidence="3" id="KW-0347">Helicase</keyword>
<feature type="domain" description="Helicase ATP-binding" evidence="5">
    <location>
        <begin position="91"/>
        <end position="315"/>
    </location>
</feature>
<dbReference type="GO" id="GO:0016787">
    <property type="term" value="F:hydrolase activity"/>
    <property type="evidence" value="ECO:0007669"/>
    <property type="project" value="UniProtKB-KW"/>
</dbReference>
<dbReference type="EMBL" id="HBIO01031663">
    <property type="protein sequence ID" value="CAE0479412.1"/>
    <property type="molecule type" value="Transcribed_RNA"/>
</dbReference>
<name>A0A7S3VGM2_9STRA</name>
<dbReference type="GO" id="GO:0003723">
    <property type="term" value="F:RNA binding"/>
    <property type="evidence" value="ECO:0007669"/>
    <property type="project" value="TreeGrafter"/>
</dbReference>
<dbReference type="SMART" id="SM00490">
    <property type="entry name" value="HELICc"/>
    <property type="match status" value="1"/>
</dbReference>